<accession>A0A414HAZ4</accession>
<evidence type="ECO:0000313" key="7">
    <source>
        <dbReference type="Proteomes" id="UP000283958"/>
    </source>
</evidence>
<evidence type="ECO:0008006" key="10">
    <source>
        <dbReference type="Google" id="ProtNLM"/>
    </source>
</evidence>
<keyword evidence="1" id="KW-0732">Signal</keyword>
<proteinExistence type="predicted"/>
<dbReference type="RefSeq" id="WP_117916474.1">
    <property type="nucleotide sequence ID" value="NZ_CAXUDV010000002.1"/>
</dbReference>
<evidence type="ECO:0000313" key="5">
    <source>
        <dbReference type="EMBL" id="RHJ76360.1"/>
    </source>
</evidence>
<comment type="caution">
    <text evidence="4">The sequence shown here is derived from an EMBL/GenBank/DDBJ whole genome shotgun (WGS) entry which is preliminary data.</text>
</comment>
<reference evidence="6 7" key="1">
    <citation type="submission" date="2018-08" db="EMBL/GenBank/DDBJ databases">
        <title>A genome reference for cultivated species of the human gut microbiota.</title>
        <authorList>
            <person name="Zou Y."/>
            <person name="Xue W."/>
            <person name="Luo G."/>
        </authorList>
    </citation>
    <scope>NUCLEOTIDE SEQUENCE [LARGE SCALE GENOMIC DNA]</scope>
    <source>
        <strain evidence="5 7">AM09-18</strain>
        <strain evidence="4 6">AM30-40</strain>
    </source>
</reference>
<evidence type="ECO:0000313" key="2">
    <source>
        <dbReference type="EMBL" id="NMW36810.1"/>
    </source>
</evidence>
<dbReference type="EMBL" id="QSJM01000020">
    <property type="protein sequence ID" value="RHD81210.1"/>
    <property type="molecule type" value="Genomic_DNA"/>
</dbReference>
<reference evidence="8 9" key="2">
    <citation type="submission" date="2020-04" db="EMBL/GenBank/DDBJ databases">
        <title>A novel gut-associated lysogenic phage, Bacteroides phage BV01, alters the host transcriptome and bile acid metabolism in Bacteroides vulgatus.</title>
        <authorList>
            <person name="Campbell D.E."/>
            <person name="Ly L."/>
            <person name="Ridlon J.M."/>
            <person name="Hsiao A."/>
            <person name="Degnan P.H."/>
        </authorList>
    </citation>
    <scope>NUCLEOTIDE SEQUENCE [LARGE SCALE GENOMIC DNA]</scope>
    <source>
        <strain evidence="2 8">VPI-4506</strain>
        <strain evidence="3 9">VPI-BV8526</strain>
    </source>
</reference>
<sequence>MKKMKLAVVFAAFVSVFGFSSCLDDGESGPAQLQWVVNVNDGSYTGVSFIPDGAPTVKWTTGAVTLTQYGLPEGTKRALLTYTIPEGQNITEDTKTLKVELVPGYCSPIPIANISNKPDTLIEYTSKIQGFTKFLAGVPAVYTNGRYLMINCTYQAAEIAKVGLVPNRVSAAKDTLYLDLKLKTKEGYKNGYTYYATNYDLWSCDEIHDMIPSNKSQDSIYVTVRALSADGGQEKLDSMTTMAIYRPY</sequence>
<evidence type="ECO:0000313" key="8">
    <source>
        <dbReference type="Proteomes" id="UP000555193"/>
    </source>
</evidence>
<dbReference type="EMBL" id="JABDSI010000112">
    <property type="protein sequence ID" value="NMW40448.1"/>
    <property type="molecule type" value="Genomic_DNA"/>
</dbReference>
<feature type="chain" id="PRO_5044397827" description="Lipoprotein" evidence="1">
    <location>
        <begin position="21"/>
        <end position="248"/>
    </location>
</feature>
<dbReference type="Proteomes" id="UP000555193">
    <property type="component" value="Unassembled WGS sequence"/>
</dbReference>
<dbReference type="Proteomes" id="UP000283429">
    <property type="component" value="Unassembled WGS sequence"/>
</dbReference>
<protein>
    <recommendedName>
        <fullName evidence="10">Lipoprotein</fullName>
    </recommendedName>
</protein>
<feature type="signal peptide" evidence="1">
    <location>
        <begin position="1"/>
        <end position="20"/>
    </location>
</feature>
<evidence type="ECO:0000313" key="9">
    <source>
        <dbReference type="Proteomes" id="UP000583639"/>
    </source>
</evidence>
<name>A0A414HAZ4_PHOVU</name>
<evidence type="ECO:0000256" key="1">
    <source>
        <dbReference type="SAM" id="SignalP"/>
    </source>
</evidence>
<organism evidence="4 6">
    <name type="scientific">Phocaeicola vulgatus</name>
    <name type="common">Bacteroides vulgatus</name>
    <dbReference type="NCBI Taxonomy" id="821"/>
    <lineage>
        <taxon>Bacteria</taxon>
        <taxon>Pseudomonadati</taxon>
        <taxon>Bacteroidota</taxon>
        <taxon>Bacteroidia</taxon>
        <taxon>Bacteroidales</taxon>
        <taxon>Bacteroidaceae</taxon>
        <taxon>Phocaeicola</taxon>
    </lineage>
</organism>
<dbReference type="EMBL" id="JABDSH010000079">
    <property type="protein sequence ID" value="NMW36810.1"/>
    <property type="molecule type" value="Genomic_DNA"/>
</dbReference>
<gene>
    <name evidence="5" type="ORF">DW105_11015</name>
    <name evidence="4" type="ORF">DW783_08325</name>
    <name evidence="2" type="ORF">HKQ54_11835</name>
    <name evidence="3" type="ORF">HKQ55_09915</name>
</gene>
<evidence type="ECO:0000313" key="6">
    <source>
        <dbReference type="Proteomes" id="UP000283429"/>
    </source>
</evidence>
<dbReference type="PROSITE" id="PS51257">
    <property type="entry name" value="PROKAR_LIPOPROTEIN"/>
    <property type="match status" value="1"/>
</dbReference>
<dbReference type="AlphaFoldDB" id="A0A414HAZ4"/>
<dbReference type="Proteomes" id="UP000583639">
    <property type="component" value="Unassembled WGS sequence"/>
</dbReference>
<evidence type="ECO:0000313" key="4">
    <source>
        <dbReference type="EMBL" id="RHD81210.1"/>
    </source>
</evidence>
<dbReference type="Proteomes" id="UP000283958">
    <property type="component" value="Unassembled WGS sequence"/>
</dbReference>
<evidence type="ECO:0000313" key="3">
    <source>
        <dbReference type="EMBL" id="NMW40448.1"/>
    </source>
</evidence>
<dbReference type="EMBL" id="QRMN01000023">
    <property type="protein sequence ID" value="RHJ76360.1"/>
    <property type="molecule type" value="Genomic_DNA"/>
</dbReference>